<dbReference type="EMBL" id="PDLY01000006">
    <property type="protein sequence ID" value="MBA5728112.1"/>
    <property type="molecule type" value="Genomic_DNA"/>
</dbReference>
<evidence type="ECO:0000256" key="1">
    <source>
        <dbReference type="ARBA" id="ARBA00004429"/>
    </source>
</evidence>
<name>A0ABR5ZV38_9PROT</name>
<feature type="transmembrane region" description="Helical" evidence="13">
    <location>
        <begin position="97"/>
        <end position="121"/>
    </location>
</feature>
<feature type="transmembrane region" description="Helical" evidence="13">
    <location>
        <begin position="58"/>
        <end position="77"/>
    </location>
</feature>
<feature type="transmembrane region" description="Helical" evidence="13">
    <location>
        <begin position="560"/>
        <end position="577"/>
    </location>
</feature>
<evidence type="ECO:0000256" key="10">
    <source>
        <dbReference type="ARBA" id="ARBA00022989"/>
    </source>
</evidence>
<keyword evidence="6" id="KW-0997">Cell inner membrane</keyword>
<evidence type="ECO:0000256" key="6">
    <source>
        <dbReference type="ARBA" id="ARBA00022519"/>
    </source>
</evidence>
<evidence type="ECO:0000256" key="7">
    <source>
        <dbReference type="ARBA" id="ARBA00022676"/>
    </source>
</evidence>
<keyword evidence="5" id="KW-1003">Cell membrane</keyword>
<feature type="domain" description="Glycosyltransferase 2-like" evidence="14">
    <location>
        <begin position="242"/>
        <end position="436"/>
    </location>
</feature>
<dbReference type="Proteomes" id="UP000765338">
    <property type="component" value="Unassembled WGS sequence"/>
</dbReference>
<dbReference type="Pfam" id="PF13632">
    <property type="entry name" value="Glyco_trans_2_3"/>
    <property type="match status" value="1"/>
</dbReference>
<keyword evidence="16" id="KW-1185">Reference proteome</keyword>
<dbReference type="NCBIfam" id="NF003956">
    <property type="entry name" value="PRK05454.1-3"/>
    <property type="match status" value="1"/>
</dbReference>
<dbReference type="CDD" id="cd04191">
    <property type="entry name" value="Glucan_BSP_MdoH"/>
    <property type="match status" value="1"/>
</dbReference>
<keyword evidence="10 13" id="KW-1133">Transmembrane helix</keyword>
<evidence type="ECO:0000313" key="15">
    <source>
        <dbReference type="EMBL" id="MBA5728112.1"/>
    </source>
</evidence>
<feature type="transmembrane region" description="Helical" evidence="13">
    <location>
        <begin position="420"/>
        <end position="444"/>
    </location>
</feature>
<feature type="transmembrane region" description="Helical" evidence="13">
    <location>
        <begin position="582"/>
        <end position="601"/>
    </location>
</feature>
<evidence type="ECO:0000256" key="9">
    <source>
        <dbReference type="ARBA" id="ARBA00022692"/>
    </source>
</evidence>
<keyword evidence="8" id="KW-0808">Transferase</keyword>
<dbReference type="NCBIfam" id="NF003962">
    <property type="entry name" value="PRK05454.2-5"/>
    <property type="match status" value="1"/>
</dbReference>
<dbReference type="PANTHER" id="PTHR43867:SF5">
    <property type="entry name" value="GLUCANS BIOSYNTHESIS GLUCOSYLTRANSFERASE H"/>
    <property type="match status" value="1"/>
</dbReference>
<proteinExistence type="inferred from homology"/>
<evidence type="ECO:0000256" key="8">
    <source>
        <dbReference type="ARBA" id="ARBA00022679"/>
    </source>
</evidence>
<evidence type="ECO:0000259" key="14">
    <source>
        <dbReference type="Pfam" id="PF13632"/>
    </source>
</evidence>
<gene>
    <name evidence="15" type="ORF">CPA56_09040</name>
</gene>
<evidence type="ECO:0000256" key="4">
    <source>
        <dbReference type="ARBA" id="ARBA00020585"/>
    </source>
</evidence>
<evidence type="ECO:0000256" key="13">
    <source>
        <dbReference type="SAM" id="Phobius"/>
    </source>
</evidence>
<accession>A0ABR5ZV38</accession>
<protein>
    <recommendedName>
        <fullName evidence="4">Glucans biosynthesis glucosyltransferase H</fullName>
    </recommendedName>
</protein>
<feature type="transmembrane region" description="Helical" evidence="13">
    <location>
        <begin position="508"/>
        <end position="534"/>
    </location>
</feature>
<dbReference type="PANTHER" id="PTHR43867">
    <property type="entry name" value="CELLULOSE SYNTHASE CATALYTIC SUBUNIT A [UDP-FORMING]"/>
    <property type="match status" value="1"/>
</dbReference>
<evidence type="ECO:0000256" key="11">
    <source>
        <dbReference type="ARBA" id="ARBA00023136"/>
    </source>
</evidence>
<evidence type="ECO:0000256" key="3">
    <source>
        <dbReference type="ARBA" id="ARBA00009337"/>
    </source>
</evidence>
<evidence type="ECO:0000256" key="5">
    <source>
        <dbReference type="ARBA" id="ARBA00022475"/>
    </source>
</evidence>
<comment type="pathway">
    <text evidence="2">Glycan metabolism; osmoregulated periplasmic glucan (OPG) biosynthesis.</text>
</comment>
<keyword evidence="9 13" id="KW-0812">Transmembrane</keyword>
<sequence length="734" mass="81396">MALSLDPMKQMTSPQHSRQASFLPPEAPLAMPVQDLHKAPDRHGRSFWRLPTTPGLLWLRRLAVFGTAFLLTGYSVMKINAVFNSLGTSTLGMIMLGLFSILSFWISLSCASAMGGFWAMLRHGGLGLGIRRTGPLPELRGKTAILLPTYNEPPQRVMINLRAMLRSLQETGRGDHFDIFILSDTTDPDIWVQEEQAVLDLHRQDYARRHLFYRRRFRNTDRKAGNIGDWVTRFGGAYPAMLTLDADSLMDGGLIVRMAAAMEQHEQVGLIQSLPVIVGGQTLFARMQQFAGRVYGPLIAQGIAWWHGSEGNYWGHNAIIRTQAFAEQAGLPHLPGKPPFGGHILSHDFIEAALMRRGGWAIHMVPGLSGSYEESPPSLTDIAVRDRRWCQGNLQHARILFTKGMHWVSRSHMLVGIGSYIMSPLWLLFLLFGILIALQAHFYHPEYFSTQRSLYPHWPHVDPVLARLVFIQTMIVLLAPKALAFLATCLDRREREQAGGVIRLGWSILLETLIGALIAPIAMLIQTSAIISILSGRDSGWKAQNRDDGSLPWADTIRKYWFYSLFGLILSVAAWSVSLSLFLWMLPVLIGLLLAIPLVGFTSSSRIGQMARKAGLLLIPEETAPPAIIQKAHEERDHPHPVIVEAFHALRSNTELRHAHLATLPAPRKAGDPISVPLLTGSLKLKESSTLEEALTRLTPAEKAAVLSCGNDIAILADLPVSTPSLTDATDRID</sequence>
<feature type="compositionally biased region" description="Polar residues" evidence="12">
    <location>
        <begin position="10"/>
        <end position="20"/>
    </location>
</feature>
<dbReference type="Gene3D" id="3.90.550.10">
    <property type="entry name" value="Spore Coat Polysaccharide Biosynthesis Protein SpsA, Chain A"/>
    <property type="match status" value="1"/>
</dbReference>
<reference evidence="15 16" key="1">
    <citation type="submission" date="2017-10" db="EMBL/GenBank/DDBJ databases">
        <authorList>
            <person name="Jakob F."/>
        </authorList>
    </citation>
    <scope>NUCLEOTIDE SEQUENCE [LARGE SCALE GENOMIC DNA]</scope>
    <source>
        <strain evidence="15 16">TMW 2.1889</strain>
    </source>
</reference>
<comment type="similarity">
    <text evidence="3">Belongs to the glycosyltransferase 2 family. OpgH subfamily.</text>
</comment>
<evidence type="ECO:0000256" key="2">
    <source>
        <dbReference type="ARBA" id="ARBA00005001"/>
    </source>
</evidence>
<organism evidence="15 16">
    <name type="scientific">Bombella mellum</name>
    <dbReference type="NCBI Taxonomy" id="2039288"/>
    <lineage>
        <taxon>Bacteria</taxon>
        <taxon>Pseudomonadati</taxon>
        <taxon>Pseudomonadota</taxon>
        <taxon>Alphaproteobacteria</taxon>
        <taxon>Acetobacterales</taxon>
        <taxon>Acetobacteraceae</taxon>
        <taxon>Bombella</taxon>
    </lineage>
</organism>
<keyword evidence="11 13" id="KW-0472">Membrane</keyword>
<keyword evidence="7" id="KW-0328">Glycosyltransferase</keyword>
<dbReference type="InterPro" id="IPR029044">
    <property type="entry name" value="Nucleotide-diphossugar_trans"/>
</dbReference>
<dbReference type="InterPro" id="IPR001173">
    <property type="entry name" value="Glyco_trans_2-like"/>
</dbReference>
<evidence type="ECO:0000256" key="12">
    <source>
        <dbReference type="SAM" id="MobiDB-lite"/>
    </source>
</evidence>
<feature type="transmembrane region" description="Helical" evidence="13">
    <location>
        <begin position="464"/>
        <end position="487"/>
    </location>
</feature>
<dbReference type="NCBIfam" id="NF003958">
    <property type="entry name" value="PRK05454.2-1"/>
    <property type="match status" value="1"/>
</dbReference>
<dbReference type="InterPro" id="IPR050321">
    <property type="entry name" value="Glycosyltr_2/OpgH_subfam"/>
</dbReference>
<comment type="subcellular location">
    <subcellularLocation>
        <location evidence="1">Cell inner membrane</location>
        <topology evidence="1">Multi-pass membrane protein</topology>
    </subcellularLocation>
</comment>
<feature type="region of interest" description="Disordered" evidence="12">
    <location>
        <begin position="1"/>
        <end position="20"/>
    </location>
</feature>
<dbReference type="SUPFAM" id="SSF53448">
    <property type="entry name" value="Nucleotide-diphospho-sugar transferases"/>
    <property type="match status" value="1"/>
</dbReference>
<evidence type="ECO:0000313" key="16">
    <source>
        <dbReference type="Proteomes" id="UP000765338"/>
    </source>
</evidence>
<comment type="caution">
    <text evidence="15">The sequence shown here is derived from an EMBL/GenBank/DDBJ whole genome shotgun (WGS) entry which is preliminary data.</text>
</comment>